<proteinExistence type="predicted"/>
<organism evidence="1 2">
    <name type="scientific">Salvia divinorum</name>
    <name type="common">Maria pastora</name>
    <name type="synonym">Diviner's sage</name>
    <dbReference type="NCBI Taxonomy" id="28513"/>
    <lineage>
        <taxon>Eukaryota</taxon>
        <taxon>Viridiplantae</taxon>
        <taxon>Streptophyta</taxon>
        <taxon>Embryophyta</taxon>
        <taxon>Tracheophyta</taxon>
        <taxon>Spermatophyta</taxon>
        <taxon>Magnoliopsida</taxon>
        <taxon>eudicotyledons</taxon>
        <taxon>Gunneridae</taxon>
        <taxon>Pentapetalae</taxon>
        <taxon>asterids</taxon>
        <taxon>lamiids</taxon>
        <taxon>Lamiales</taxon>
        <taxon>Lamiaceae</taxon>
        <taxon>Nepetoideae</taxon>
        <taxon>Mentheae</taxon>
        <taxon>Salviinae</taxon>
        <taxon>Salvia</taxon>
        <taxon>Salvia subgen. Calosphace</taxon>
    </lineage>
</organism>
<comment type="caution">
    <text evidence="1">The sequence shown here is derived from an EMBL/GenBank/DDBJ whole genome shotgun (WGS) entry which is preliminary data.</text>
</comment>
<evidence type="ECO:0000313" key="2">
    <source>
        <dbReference type="Proteomes" id="UP001567538"/>
    </source>
</evidence>
<sequence length="111" mass="11989">MHYCSKGNIYTKTITDSDHTPRLSDTSFPPIISHCVFLWTILALWASPPPPPSLSASVVYLSKNNSLSSQTLLTGVAAGEKEVKEWKLTIPLLILSDLSEATTGPFSSGIV</sequence>
<protein>
    <submittedName>
        <fullName evidence="1">Uncharacterized protein</fullName>
    </submittedName>
</protein>
<dbReference type="Proteomes" id="UP001567538">
    <property type="component" value="Unassembled WGS sequence"/>
</dbReference>
<keyword evidence="2" id="KW-1185">Reference proteome</keyword>
<gene>
    <name evidence="1" type="ORF">AAHA92_10750</name>
</gene>
<reference evidence="1 2" key="1">
    <citation type="submission" date="2024-06" db="EMBL/GenBank/DDBJ databases">
        <title>A chromosome level genome sequence of Diviner's sage (Salvia divinorum).</title>
        <authorList>
            <person name="Ford S.A."/>
            <person name="Ro D.-K."/>
            <person name="Ness R.W."/>
            <person name="Phillips M.A."/>
        </authorList>
    </citation>
    <scope>NUCLEOTIDE SEQUENCE [LARGE SCALE GENOMIC DNA]</scope>
    <source>
        <strain evidence="1">SAF-2024a</strain>
        <tissue evidence="1">Leaf</tissue>
    </source>
</reference>
<accession>A0ABD1HVP2</accession>
<evidence type="ECO:0000313" key="1">
    <source>
        <dbReference type="EMBL" id="KAL1560554.1"/>
    </source>
</evidence>
<name>A0ABD1HVP2_SALDI</name>
<dbReference type="AlphaFoldDB" id="A0ABD1HVP2"/>
<dbReference type="EMBL" id="JBEAFC010000004">
    <property type="protein sequence ID" value="KAL1560554.1"/>
    <property type="molecule type" value="Genomic_DNA"/>
</dbReference>